<keyword evidence="7" id="KW-0539">Nucleus</keyword>
<dbReference type="Proteomes" id="UP000325315">
    <property type="component" value="Unassembled WGS sequence"/>
</dbReference>
<evidence type="ECO:0000313" key="10">
    <source>
        <dbReference type="EMBL" id="KAA3475212.1"/>
    </source>
</evidence>
<dbReference type="SMART" id="SM00380">
    <property type="entry name" value="AP2"/>
    <property type="match status" value="2"/>
</dbReference>
<dbReference type="PANTHER" id="PTHR31194">
    <property type="entry name" value="SHN SHINE , DNA BINDING / TRANSCRIPTION FACTOR"/>
    <property type="match status" value="1"/>
</dbReference>
<comment type="similarity">
    <text evidence="8">Belongs to the AP2/ERF transcription factor family. ERF subfamily.</text>
</comment>
<evidence type="ECO:0000259" key="9">
    <source>
        <dbReference type="PROSITE" id="PS51032"/>
    </source>
</evidence>
<dbReference type="InterPro" id="IPR001471">
    <property type="entry name" value="AP2/ERF_dom"/>
</dbReference>
<evidence type="ECO:0000256" key="1">
    <source>
        <dbReference type="ARBA" id="ARBA00004123"/>
    </source>
</evidence>
<dbReference type="CDD" id="cd00018">
    <property type="entry name" value="AP2"/>
    <property type="match status" value="2"/>
</dbReference>
<evidence type="ECO:0000256" key="6">
    <source>
        <dbReference type="ARBA" id="ARBA00023163"/>
    </source>
</evidence>
<dbReference type="PANTHER" id="PTHR31194:SF152">
    <property type="entry name" value="ETHYLENE-RESPONSIVE TRANSCRIPTION FACTOR CRF5-RELATED"/>
    <property type="match status" value="1"/>
</dbReference>
<dbReference type="InterPro" id="IPR050913">
    <property type="entry name" value="AP2/ERF_ERF"/>
</dbReference>
<keyword evidence="5" id="KW-0010">Activator</keyword>
<proteinExistence type="inferred from homology"/>
<dbReference type="InterPro" id="IPR036955">
    <property type="entry name" value="AP2/ERF_dom_sf"/>
</dbReference>
<keyword evidence="6" id="KW-0804">Transcription</keyword>
<dbReference type="GO" id="GO:0003700">
    <property type="term" value="F:DNA-binding transcription factor activity"/>
    <property type="evidence" value="ECO:0007669"/>
    <property type="project" value="InterPro"/>
</dbReference>
<dbReference type="GO" id="GO:0005634">
    <property type="term" value="C:nucleus"/>
    <property type="evidence" value="ECO:0007669"/>
    <property type="project" value="UniProtKB-SubCell"/>
</dbReference>
<comment type="subcellular location">
    <subcellularLocation>
        <location evidence="1">Nucleus</location>
    </subcellularLocation>
</comment>
<keyword evidence="2" id="KW-0936">Ethylene signaling pathway</keyword>
<name>A0A5B6W281_9ROSI</name>
<reference evidence="11" key="1">
    <citation type="journal article" date="2019" name="Plant Biotechnol. J.">
        <title>Genome sequencing of the Australian wild diploid species Gossypium australe highlights disease resistance and delayed gland morphogenesis.</title>
        <authorList>
            <person name="Cai Y."/>
            <person name="Cai X."/>
            <person name="Wang Q."/>
            <person name="Wang P."/>
            <person name="Zhang Y."/>
            <person name="Cai C."/>
            <person name="Xu Y."/>
            <person name="Wang K."/>
            <person name="Zhou Z."/>
            <person name="Wang C."/>
            <person name="Geng S."/>
            <person name="Li B."/>
            <person name="Dong Q."/>
            <person name="Hou Y."/>
            <person name="Wang H."/>
            <person name="Ai P."/>
            <person name="Liu Z."/>
            <person name="Yi F."/>
            <person name="Sun M."/>
            <person name="An G."/>
            <person name="Cheng J."/>
            <person name="Zhang Y."/>
            <person name="Shi Q."/>
            <person name="Xie Y."/>
            <person name="Shi X."/>
            <person name="Chang Y."/>
            <person name="Huang F."/>
            <person name="Chen Y."/>
            <person name="Hong S."/>
            <person name="Mi L."/>
            <person name="Sun Q."/>
            <person name="Zhang L."/>
            <person name="Zhou B."/>
            <person name="Peng R."/>
            <person name="Zhang X."/>
            <person name="Liu F."/>
        </authorList>
    </citation>
    <scope>NUCLEOTIDE SEQUENCE [LARGE SCALE GENOMIC DNA]</scope>
    <source>
        <strain evidence="11">cv. PA1801</strain>
    </source>
</reference>
<evidence type="ECO:0000313" key="11">
    <source>
        <dbReference type="Proteomes" id="UP000325315"/>
    </source>
</evidence>
<feature type="domain" description="AP2/ERF" evidence="9">
    <location>
        <begin position="116"/>
        <end position="173"/>
    </location>
</feature>
<dbReference type="FunFam" id="3.30.730.10:FF:000001">
    <property type="entry name" value="Ethylene-responsive transcription factor 2"/>
    <property type="match status" value="2"/>
</dbReference>
<evidence type="ECO:0000256" key="5">
    <source>
        <dbReference type="ARBA" id="ARBA00023159"/>
    </source>
</evidence>
<dbReference type="PRINTS" id="PR00367">
    <property type="entry name" value="ETHRSPELEMNT"/>
</dbReference>
<evidence type="ECO:0000256" key="8">
    <source>
        <dbReference type="ARBA" id="ARBA00024343"/>
    </source>
</evidence>
<evidence type="ECO:0000256" key="2">
    <source>
        <dbReference type="ARBA" id="ARBA00022745"/>
    </source>
</evidence>
<dbReference type="GO" id="GO:0009873">
    <property type="term" value="P:ethylene-activated signaling pathway"/>
    <property type="evidence" value="ECO:0007669"/>
    <property type="project" value="UniProtKB-KW"/>
</dbReference>
<dbReference type="SUPFAM" id="SSF54171">
    <property type="entry name" value="DNA-binding domain"/>
    <property type="match status" value="2"/>
</dbReference>
<accession>A0A5B6W281</accession>
<dbReference type="Gene3D" id="3.30.730.10">
    <property type="entry name" value="AP2/ERF domain"/>
    <property type="match status" value="2"/>
</dbReference>
<keyword evidence="11" id="KW-1185">Reference proteome</keyword>
<dbReference type="Pfam" id="PF00847">
    <property type="entry name" value="AP2"/>
    <property type="match status" value="2"/>
</dbReference>
<dbReference type="OrthoDB" id="610645at2759"/>
<comment type="caution">
    <text evidence="10">The sequence shown here is derived from an EMBL/GenBank/DDBJ whole genome shotgun (WGS) entry which is preliminary data.</text>
</comment>
<gene>
    <name evidence="10" type="ORF">EPI10_025423</name>
</gene>
<keyword evidence="4" id="KW-0238">DNA-binding</keyword>
<dbReference type="AlphaFoldDB" id="A0A5B6W281"/>
<sequence>MNPGSPLRVKYREQRTVTKKLVKPSSEWFCMESKAKAPKIVRICVTDEDATDSSSDECEGETYHTVKRHVNEIRIQDCSTVNFTKPTNHQKINKSNHVDIRSKKQQQQQCLSMGVKYRGVRQRPWGRWAAEIRDPTSRTRVWLGTYDTAEEAALVYDRAAIEIKGPDAVTNFAQPPLRPDIDLDIIPGYDCGQEYQSLCSPTFVLRFQTNEEAELPIQSKDDSFEHGWKLEEDLPGQPISLSDEYLLTDTTVALCDYFNSDNPEPIFFDEMRLAEENISVKLDIDFGACTWEMNPASPFPVKYSEHRTVTNKLVKPSSKWFPMESKAKAPKVVRVCITDGDATDSSSDECDRVRYQRVKRHVNEIKIQDCSTANFSKSPNKQNRQVSNKNNHVNIRSKKQQQQQQQCLSNGVKYRGVRQRPWGRWAAEIRDPTSRTRVWLGTYDTAEEAALVYDRAAIRIKGPDALTNFSKPPVRPPPEIELEMISGYDSGQESQSLCSPTSVLRFQSNEEAELQTESNDDSLDDMERGWRPVEELAGEPSNLSDEYLLTDPGALCDYFNCDNPVPEPIFFDEMRLPEDSNLELDISVKLDVDFGSSTWDVDNYY</sequence>
<keyword evidence="3" id="KW-0805">Transcription regulation</keyword>
<organism evidence="10 11">
    <name type="scientific">Gossypium australe</name>
    <dbReference type="NCBI Taxonomy" id="47621"/>
    <lineage>
        <taxon>Eukaryota</taxon>
        <taxon>Viridiplantae</taxon>
        <taxon>Streptophyta</taxon>
        <taxon>Embryophyta</taxon>
        <taxon>Tracheophyta</taxon>
        <taxon>Spermatophyta</taxon>
        <taxon>Magnoliopsida</taxon>
        <taxon>eudicotyledons</taxon>
        <taxon>Gunneridae</taxon>
        <taxon>Pentapetalae</taxon>
        <taxon>rosids</taxon>
        <taxon>malvids</taxon>
        <taxon>Malvales</taxon>
        <taxon>Malvaceae</taxon>
        <taxon>Malvoideae</taxon>
        <taxon>Gossypium</taxon>
    </lineage>
</organism>
<evidence type="ECO:0000256" key="4">
    <source>
        <dbReference type="ARBA" id="ARBA00023125"/>
    </source>
</evidence>
<dbReference type="EMBL" id="SMMG02000005">
    <property type="protein sequence ID" value="KAA3475212.1"/>
    <property type="molecule type" value="Genomic_DNA"/>
</dbReference>
<evidence type="ECO:0000256" key="3">
    <source>
        <dbReference type="ARBA" id="ARBA00023015"/>
    </source>
</evidence>
<protein>
    <submittedName>
        <fullName evidence="10">Ethylene-responsive transcription factor CRF5-like</fullName>
    </submittedName>
</protein>
<feature type="domain" description="AP2/ERF" evidence="9">
    <location>
        <begin position="413"/>
        <end position="470"/>
    </location>
</feature>
<dbReference type="GO" id="GO:0003677">
    <property type="term" value="F:DNA binding"/>
    <property type="evidence" value="ECO:0007669"/>
    <property type="project" value="UniProtKB-KW"/>
</dbReference>
<dbReference type="PROSITE" id="PS51032">
    <property type="entry name" value="AP2_ERF"/>
    <property type="match status" value="2"/>
</dbReference>
<evidence type="ECO:0000256" key="7">
    <source>
        <dbReference type="ARBA" id="ARBA00023242"/>
    </source>
</evidence>
<dbReference type="InterPro" id="IPR016177">
    <property type="entry name" value="DNA-bd_dom_sf"/>
</dbReference>